<sequence>MMTMERRIPNELVDLILENLYLDTDTLRNCALVGKAWVSSSQRGIFREIVLSMLSPMNMDANLKVARHLDTLFSEKPYMASFVRSLELRSFGRSGPAVALTNVCQAPSVTRFSTIDSWFRTFAELVSLLSRMRNLKVLAVDMSCFDWNVPNSLSELEIEEASLPPRSIQLEELRLGIIPCFMTWFQRDWCPFDVHHLNSLDIPSEVDMVTLQYFGTGLRELTLRGIPGTLVVGRSDFNYAHLQYTPNLRKLSLRDLDEYMFHAVAWIKALFEPLLNSEGNIVPFQHLNIDLSSRTLHLNRWSEFDELLEKPEFASIETVDFRVSETLGAQVLDMFRKKLPSLDASKKLTVQEVNWKKEFKLDF</sequence>
<accession>A0A6A4HL90</accession>
<keyword evidence="2" id="KW-1185">Reference proteome</keyword>
<dbReference type="OrthoDB" id="2788229at2759"/>
<organism evidence="1 2">
    <name type="scientific">Gymnopus androsaceus JB14</name>
    <dbReference type="NCBI Taxonomy" id="1447944"/>
    <lineage>
        <taxon>Eukaryota</taxon>
        <taxon>Fungi</taxon>
        <taxon>Dikarya</taxon>
        <taxon>Basidiomycota</taxon>
        <taxon>Agaricomycotina</taxon>
        <taxon>Agaricomycetes</taxon>
        <taxon>Agaricomycetidae</taxon>
        <taxon>Agaricales</taxon>
        <taxon>Marasmiineae</taxon>
        <taxon>Omphalotaceae</taxon>
        <taxon>Gymnopus</taxon>
    </lineage>
</organism>
<reference evidence="1" key="1">
    <citation type="journal article" date="2019" name="Environ. Microbiol.">
        <title>Fungal ecological strategies reflected in gene transcription - a case study of two litter decomposers.</title>
        <authorList>
            <person name="Barbi F."/>
            <person name="Kohler A."/>
            <person name="Barry K."/>
            <person name="Baskaran P."/>
            <person name="Daum C."/>
            <person name="Fauchery L."/>
            <person name="Ihrmark K."/>
            <person name="Kuo A."/>
            <person name="LaButti K."/>
            <person name="Lipzen A."/>
            <person name="Morin E."/>
            <person name="Grigoriev I.V."/>
            <person name="Henrissat B."/>
            <person name="Lindahl B."/>
            <person name="Martin F."/>
        </authorList>
    </citation>
    <scope>NUCLEOTIDE SEQUENCE</scope>
    <source>
        <strain evidence="1">JB14</strain>
    </source>
</reference>
<protein>
    <recommendedName>
        <fullName evidence="3">F-box domain-containing protein</fullName>
    </recommendedName>
</protein>
<evidence type="ECO:0000313" key="2">
    <source>
        <dbReference type="Proteomes" id="UP000799118"/>
    </source>
</evidence>
<name>A0A6A4HL90_9AGAR</name>
<proteinExistence type="predicted"/>
<dbReference type="EMBL" id="ML769491">
    <property type="protein sequence ID" value="KAE9397844.1"/>
    <property type="molecule type" value="Genomic_DNA"/>
</dbReference>
<dbReference type="AlphaFoldDB" id="A0A6A4HL90"/>
<gene>
    <name evidence="1" type="ORF">BT96DRAFT_1020507</name>
</gene>
<evidence type="ECO:0000313" key="1">
    <source>
        <dbReference type="EMBL" id="KAE9397844.1"/>
    </source>
</evidence>
<evidence type="ECO:0008006" key="3">
    <source>
        <dbReference type="Google" id="ProtNLM"/>
    </source>
</evidence>
<dbReference type="Proteomes" id="UP000799118">
    <property type="component" value="Unassembled WGS sequence"/>
</dbReference>